<feature type="non-terminal residue" evidence="1">
    <location>
        <position position="1"/>
    </location>
</feature>
<organism evidence="1">
    <name type="scientific">marine metagenome</name>
    <dbReference type="NCBI Taxonomy" id="408172"/>
    <lineage>
        <taxon>unclassified sequences</taxon>
        <taxon>metagenomes</taxon>
        <taxon>ecological metagenomes</taxon>
    </lineage>
</organism>
<gene>
    <name evidence="1" type="ORF">METZ01_LOCUS426642</name>
</gene>
<evidence type="ECO:0008006" key="2">
    <source>
        <dbReference type="Google" id="ProtNLM"/>
    </source>
</evidence>
<feature type="non-terminal residue" evidence="1">
    <location>
        <position position="268"/>
    </location>
</feature>
<dbReference type="Gene3D" id="2.60.40.10">
    <property type="entry name" value="Immunoglobulins"/>
    <property type="match status" value="1"/>
</dbReference>
<dbReference type="InterPro" id="IPR036116">
    <property type="entry name" value="FN3_sf"/>
</dbReference>
<dbReference type="NCBIfam" id="NF041518">
    <property type="entry name" value="choice_anch_Q"/>
    <property type="match status" value="1"/>
</dbReference>
<dbReference type="EMBL" id="UINC01169975">
    <property type="protein sequence ID" value="SVD73788.1"/>
    <property type="molecule type" value="Genomic_DNA"/>
</dbReference>
<protein>
    <recommendedName>
        <fullName evidence="2">Fibronectin type-III domain-containing protein</fullName>
    </recommendedName>
</protein>
<name>A0A382XU30_9ZZZZ</name>
<reference evidence="1" key="1">
    <citation type="submission" date="2018-05" db="EMBL/GenBank/DDBJ databases">
        <authorList>
            <person name="Lanie J.A."/>
            <person name="Ng W.-L."/>
            <person name="Kazmierczak K.M."/>
            <person name="Andrzejewski T.M."/>
            <person name="Davidsen T.M."/>
            <person name="Wayne K.J."/>
            <person name="Tettelin H."/>
            <person name="Glass J.I."/>
            <person name="Rusch D."/>
            <person name="Podicherti R."/>
            <person name="Tsui H.-C.T."/>
            <person name="Winkler M.E."/>
        </authorList>
    </citation>
    <scope>NUCLEOTIDE SEQUENCE</scope>
</reference>
<sequence length="268" mass="29680">SHGGAIYIAGDAAGFHVEYCTFVNNSTSVNGGAIQTNRPGVVINSTFYGNSVGEYGAISIGDPYSYVNIYNSILWNDNITNELGGYVGGFNVMHTDIQESGNTQYDGYWTGNGNIVDDPLFTDANNGDYTLQEGSPCIDAGTADLNGDGTDDITDYNDLAPDMGAYEFETIIPPPTGFQYILQSSSVMLWWDPSTDENFQYFLLERSTDSLFIENVVSNYLVGSYYTDEDLEFDTEYFYRVSYFSTDWSEYSETISVMLENLDISHGD</sequence>
<accession>A0A382XU30</accession>
<dbReference type="InterPro" id="IPR059226">
    <property type="entry name" value="Choice_anch_Q_dom"/>
</dbReference>
<dbReference type="InterPro" id="IPR013783">
    <property type="entry name" value="Ig-like_fold"/>
</dbReference>
<dbReference type="InterPro" id="IPR012334">
    <property type="entry name" value="Pectin_lyas_fold"/>
</dbReference>
<dbReference type="InterPro" id="IPR011050">
    <property type="entry name" value="Pectin_lyase_fold/virulence"/>
</dbReference>
<dbReference type="SUPFAM" id="SSF51126">
    <property type="entry name" value="Pectin lyase-like"/>
    <property type="match status" value="1"/>
</dbReference>
<evidence type="ECO:0000313" key="1">
    <source>
        <dbReference type="EMBL" id="SVD73788.1"/>
    </source>
</evidence>
<proteinExistence type="predicted"/>
<dbReference type="AlphaFoldDB" id="A0A382XU30"/>
<dbReference type="Gene3D" id="2.160.20.10">
    <property type="entry name" value="Single-stranded right-handed beta-helix, Pectin lyase-like"/>
    <property type="match status" value="1"/>
</dbReference>
<dbReference type="InterPro" id="IPR003961">
    <property type="entry name" value="FN3_dom"/>
</dbReference>
<dbReference type="CDD" id="cd00063">
    <property type="entry name" value="FN3"/>
    <property type="match status" value="1"/>
</dbReference>
<dbReference type="SUPFAM" id="SSF49265">
    <property type="entry name" value="Fibronectin type III"/>
    <property type="match status" value="1"/>
</dbReference>